<accession>A0A918QYM1</accession>
<protein>
    <submittedName>
        <fullName evidence="1">Uncharacterized protein</fullName>
    </submittedName>
</protein>
<dbReference type="AlphaFoldDB" id="A0A918QYM1"/>
<dbReference type="Proteomes" id="UP000623010">
    <property type="component" value="Unassembled WGS sequence"/>
</dbReference>
<evidence type="ECO:0000313" key="2">
    <source>
        <dbReference type="Proteomes" id="UP000623010"/>
    </source>
</evidence>
<reference evidence="1" key="1">
    <citation type="journal article" date="2014" name="Int. J. Syst. Evol. Microbiol.">
        <title>Complete genome sequence of Corynebacterium casei LMG S-19264T (=DSM 44701T), isolated from a smear-ripened cheese.</title>
        <authorList>
            <consortium name="US DOE Joint Genome Institute (JGI-PGF)"/>
            <person name="Walter F."/>
            <person name="Albersmeier A."/>
            <person name="Kalinowski J."/>
            <person name="Ruckert C."/>
        </authorList>
    </citation>
    <scope>NUCLEOTIDE SEQUENCE</scope>
    <source>
        <strain evidence="1">JCM 5016</strain>
    </source>
</reference>
<organism evidence="1 2">
    <name type="scientific">Streptomyces echinoruber</name>
    <dbReference type="NCBI Taxonomy" id="68898"/>
    <lineage>
        <taxon>Bacteria</taxon>
        <taxon>Bacillati</taxon>
        <taxon>Actinomycetota</taxon>
        <taxon>Actinomycetes</taxon>
        <taxon>Kitasatosporales</taxon>
        <taxon>Streptomycetaceae</taxon>
        <taxon>Streptomyces</taxon>
    </lineage>
</organism>
<evidence type="ECO:0000313" key="1">
    <source>
        <dbReference type="EMBL" id="GGZ73172.1"/>
    </source>
</evidence>
<dbReference type="RefSeq" id="WP_190055900.1">
    <property type="nucleotide sequence ID" value="NZ_BMWH01000002.1"/>
</dbReference>
<name>A0A918QYM1_9ACTN</name>
<dbReference type="EMBL" id="BMWH01000002">
    <property type="protein sequence ID" value="GGZ73172.1"/>
    <property type="molecule type" value="Genomic_DNA"/>
</dbReference>
<reference evidence="1" key="2">
    <citation type="submission" date="2020-09" db="EMBL/GenBank/DDBJ databases">
        <authorList>
            <person name="Sun Q."/>
            <person name="Ohkuma M."/>
        </authorList>
    </citation>
    <scope>NUCLEOTIDE SEQUENCE</scope>
    <source>
        <strain evidence="1">JCM 5016</strain>
    </source>
</reference>
<sequence length="393" mass="42971">MQHLTATRVLIPGVIGPYDAHVELADDWNGHVRPLFSLTIVRQIAADTQAQAGEYGHDNVITAHVIDGDPGRDGEHRAVVLVVNWQWWDQDGGARKVTDIVEPTSYGLYAIGGDSWCWEFQTWDCRCEEKNPWHVTVCQCGQPRAMQVAVPKGMKATRVGVDGLGSYPAFVVEHARLGQLVAPHFTLDTVRQLADDTQKAAAQYDPRSAETIHVLDAAPAPDGTRRSIVLHTDWCIEVDDGPADAVRVVAPDQFGLYPVAPDWHWRITTWSCVCGNANAWDDDQCHACTLTRAGQPKTDLEAAAWKVGRLLRAQAPEATSALIDLTELAHITAVYAGIDEISTADDGPFDTETLGTADAEIQQALEKAAIGDLTNAGWEPVLPSRYLITFGRQ</sequence>
<gene>
    <name evidence="1" type="ORF">GCM10010389_08340</name>
</gene>
<keyword evidence="2" id="KW-1185">Reference proteome</keyword>
<comment type="caution">
    <text evidence="1">The sequence shown here is derived from an EMBL/GenBank/DDBJ whole genome shotgun (WGS) entry which is preliminary data.</text>
</comment>
<proteinExistence type="predicted"/>